<evidence type="ECO:0000256" key="1">
    <source>
        <dbReference type="SAM" id="Phobius"/>
    </source>
</evidence>
<feature type="transmembrane region" description="Helical" evidence="1">
    <location>
        <begin position="72"/>
        <end position="93"/>
    </location>
</feature>
<keyword evidence="1" id="KW-0812">Transmembrane</keyword>
<accession>A0ABY0IGA0</accession>
<organism evidence="2 3">
    <name type="scientific">Halobacteriovorax vibrionivorans</name>
    <dbReference type="NCBI Taxonomy" id="2152716"/>
    <lineage>
        <taxon>Bacteria</taxon>
        <taxon>Pseudomonadati</taxon>
        <taxon>Bdellovibrionota</taxon>
        <taxon>Bacteriovoracia</taxon>
        <taxon>Bacteriovoracales</taxon>
        <taxon>Halobacteriovoraceae</taxon>
        <taxon>Halobacteriovorax</taxon>
    </lineage>
</organism>
<dbReference type="EMBL" id="QDKL01000003">
    <property type="protein sequence ID" value="RZF21138.1"/>
    <property type="molecule type" value="Genomic_DNA"/>
</dbReference>
<feature type="transmembrane region" description="Helical" evidence="1">
    <location>
        <begin position="21"/>
        <end position="45"/>
    </location>
</feature>
<dbReference type="Gene3D" id="6.10.340.10">
    <property type="match status" value="1"/>
</dbReference>
<keyword evidence="3" id="KW-1185">Reference proteome</keyword>
<proteinExistence type="predicted"/>
<sequence length="154" mass="18082">MAKNRRRLKQIWINPEFQKHFLVKFGFLNLISCGLFVATILSFLVNVREMAEESGFFQSAAFQGFWDVQVQIISFSLLIAVLVSFFLFLYLGLTMSHKIAGPLYRLNNHFKKLAKSEEDEEHFLEKVTFRKGDYFREIEDSFNDLVDKQNSSHE</sequence>
<name>A0ABY0IGA0_9BACT</name>
<evidence type="ECO:0000313" key="3">
    <source>
        <dbReference type="Proteomes" id="UP000443582"/>
    </source>
</evidence>
<keyword evidence="1" id="KW-0472">Membrane</keyword>
<reference evidence="3" key="1">
    <citation type="journal article" date="2019" name="Int. J. Syst. Evol. Microbiol.">
        <title>Halobacteriovorax valvorus sp. nov., a novel prokaryotic predator isolated from coastal seawater of China.</title>
        <authorList>
            <person name="Chen M.-X."/>
        </authorList>
    </citation>
    <scope>NUCLEOTIDE SEQUENCE [LARGE SCALE GENOMIC DNA]</scope>
    <source>
        <strain evidence="3">BL9</strain>
    </source>
</reference>
<dbReference type="RefSeq" id="WP_115363652.1">
    <property type="nucleotide sequence ID" value="NZ_QDKL01000003.1"/>
</dbReference>
<comment type="caution">
    <text evidence="2">The sequence shown here is derived from an EMBL/GenBank/DDBJ whole genome shotgun (WGS) entry which is preliminary data.</text>
</comment>
<evidence type="ECO:0000313" key="2">
    <source>
        <dbReference type="EMBL" id="RZF21138.1"/>
    </source>
</evidence>
<evidence type="ECO:0008006" key="4">
    <source>
        <dbReference type="Google" id="ProtNLM"/>
    </source>
</evidence>
<keyword evidence="1" id="KW-1133">Transmembrane helix</keyword>
<dbReference type="Proteomes" id="UP000443582">
    <property type="component" value="Unassembled WGS sequence"/>
</dbReference>
<gene>
    <name evidence="2" type="ORF">DAY19_14255</name>
</gene>
<protein>
    <recommendedName>
        <fullName evidence="4">HAMP domain-containing protein</fullName>
    </recommendedName>
</protein>